<dbReference type="GO" id="GO:0005669">
    <property type="term" value="C:transcription factor TFIID complex"/>
    <property type="evidence" value="ECO:0007669"/>
    <property type="project" value="InterPro"/>
</dbReference>
<evidence type="ECO:0000256" key="1">
    <source>
        <dbReference type="ARBA" id="ARBA00004123"/>
    </source>
</evidence>
<evidence type="ECO:0000259" key="10">
    <source>
        <dbReference type="Pfam" id="PF25577"/>
    </source>
</evidence>
<dbReference type="Pfam" id="PF25316">
    <property type="entry name" value="TAF2_3rd"/>
    <property type="match status" value="1"/>
</dbReference>
<keyword evidence="4" id="KW-0805">Transcription regulation</keyword>
<feature type="region of interest" description="Disordered" evidence="8">
    <location>
        <begin position="1064"/>
        <end position="1218"/>
    </location>
</feature>
<feature type="compositionally biased region" description="Low complexity" evidence="8">
    <location>
        <begin position="1205"/>
        <end position="1218"/>
    </location>
</feature>
<dbReference type="InterPro" id="IPR027268">
    <property type="entry name" value="Peptidase_M4/M1_CTD_sf"/>
</dbReference>
<accession>A0A226F0K5</accession>
<keyword evidence="11" id="KW-0396">Initiation factor</keyword>
<dbReference type="GO" id="GO:0003743">
    <property type="term" value="F:translation initiation factor activity"/>
    <property type="evidence" value="ECO:0007669"/>
    <property type="project" value="UniProtKB-KW"/>
</dbReference>
<dbReference type="InterPro" id="IPR037813">
    <property type="entry name" value="TAF2"/>
</dbReference>
<dbReference type="GO" id="GO:0003682">
    <property type="term" value="F:chromatin binding"/>
    <property type="evidence" value="ECO:0007669"/>
    <property type="project" value="TreeGrafter"/>
</dbReference>
<feature type="domain" description="Transcription initiation factor TFIID subunit 2 TPR repeats" evidence="10">
    <location>
        <begin position="685"/>
        <end position="1037"/>
    </location>
</feature>
<comment type="subcellular location">
    <subcellularLocation>
        <location evidence="1">Nucleus</location>
    </subcellularLocation>
</comment>
<keyword evidence="6" id="KW-0539">Nucleus</keyword>
<dbReference type="GO" id="GO:0006367">
    <property type="term" value="P:transcription initiation at RNA polymerase II promoter"/>
    <property type="evidence" value="ECO:0007669"/>
    <property type="project" value="TreeGrafter"/>
</dbReference>
<dbReference type="GO" id="GO:0016251">
    <property type="term" value="F:RNA polymerase II general transcription initiation factor activity"/>
    <property type="evidence" value="ECO:0007669"/>
    <property type="project" value="TreeGrafter"/>
</dbReference>
<evidence type="ECO:0000313" key="12">
    <source>
        <dbReference type="Proteomes" id="UP000198287"/>
    </source>
</evidence>
<evidence type="ECO:0000256" key="5">
    <source>
        <dbReference type="ARBA" id="ARBA00023163"/>
    </source>
</evidence>
<evidence type="ECO:0000256" key="2">
    <source>
        <dbReference type="ARBA" id="ARBA00010937"/>
    </source>
</evidence>
<sequence length="1218" mass="138869">MIYKNKFDTIPEDSRPYNTTHQLISLTGINIHRKSILGLVELTIIPKKSNLRCVKLNVKQCKIYRAVINDTFEAQFDYYDLTAEITPLDSNTNGHALEHFCADHKNAVLEGDPDAGGGELIVRLPQEASHVLVEGRPFRLTIEYSLEKPQGGLHFVVPKDPTGIEKPHMFTTRHENSSRLWFPCIDSFSEVCTWKLEFTVEESYTAVSCGELLEIVQAADGSRRKVFHYFLSVPTAAPNIGLAVGPFDIYVDPKMHEVTHFCLPGLMNLLRWTSRFLHEMFEFYEELLTTRFPYTCYKTVYIHEAYEEMQSFASMCILDTCLLHTSAILDQTYVTRRFTAVALAEQFYSCYISIQHSSDSWLAKGISNFLSLLYIKKFLGMNEYRNIIFTDLQDVLKYEQQYGGIVLDPCMLDKSITFAGPSTTESNSSCNVRPSNQANQVPGADAGFYFSLSNPHTISPEYLKVLSKKAHLVIRMLEMRIGATLFIQVLNKQLSLANIYIAQSQQSGMGLVVPQAPPPTTQVDGPSSNTNNPILISTASFTRAVFNVTGKDMTVFMDQWVRQGGHVHFQMSFIFNRKRNTVELEIKQENLHQLGVRKYVGPLTVSLQELDGTFRHLLQIEGTHAKADIVCHSKSRRQKKKKIPLCTGEEVDMDLSAMDADSPVLWIRLDPDISLIRQTDVRQPDFQWQYQLKHERDVPAQIQAVLALEAFPTPQTRVTLTEMIENEQCFIRVRTEACYVLAKVANAMSSTWTGPPAMINIFRKLFGSFSCPGIIKHNDFSNLQHYYLQKSIPASMASLRNTHGICPSEVLKFLIDLFKYNDNSRNQISDNYYRATLVQSLGNTVTPVVSLLQSGSDITAESLSSDTRLIMEEITRCLNLEKMLHCYKYVVTVECLKALRKLQKFGHLPNNVEVFKAYAEYGQFHDVRLAALEAVVDYTRTDGKLDDAEFLLNIVENDPVPTMRHDLCRLIIRCLTEKMTDRRPRAKSPLHSKTIALRIWKKMNYECIGDARLRCDLVDLYYTLFGIRKPLCFLDDSQQNDEAFSRRKSALTTREGVEEFKRESPTIIETEPPKTARILSSKRESMASDNSGDLPEAMDIDGMPTSFEPGMFKNDDLQKPRIKEEKGAKTDVDNGDHHDELVESNKDKEVRVKEEGEEPSTSSHKKHHHHHHNKAKKKKDKKKKHKHKHKHKHEHKKKTREETLSSGSSGSNSPVQQQ</sequence>
<dbReference type="PANTHER" id="PTHR15137">
    <property type="entry name" value="TRANSCRIPTION INITIATION FACTOR TFIID"/>
    <property type="match status" value="1"/>
</dbReference>
<protein>
    <recommendedName>
        <fullName evidence="3">Transcription initiation factor TFIID subunit 2</fullName>
    </recommendedName>
    <alternativeName>
        <fullName evidence="7">Transcription initiation factor TFIID 150 kDa subunit</fullName>
    </alternativeName>
</protein>
<name>A0A226F0K5_FOLCA</name>
<dbReference type="InterPro" id="IPR057345">
    <property type="entry name" value="Ig-like_TAF2"/>
</dbReference>
<evidence type="ECO:0000313" key="11">
    <source>
        <dbReference type="EMBL" id="OXA62721.1"/>
    </source>
</evidence>
<evidence type="ECO:0000256" key="8">
    <source>
        <dbReference type="SAM" id="MobiDB-lite"/>
    </source>
</evidence>
<evidence type="ECO:0000259" key="9">
    <source>
        <dbReference type="Pfam" id="PF25316"/>
    </source>
</evidence>
<dbReference type="SUPFAM" id="SSF48371">
    <property type="entry name" value="ARM repeat"/>
    <property type="match status" value="1"/>
</dbReference>
<feature type="compositionally biased region" description="Basic and acidic residues" evidence="8">
    <location>
        <begin position="1113"/>
        <end position="1154"/>
    </location>
</feature>
<dbReference type="STRING" id="158441.A0A226F0K5"/>
<dbReference type="Pfam" id="PF25577">
    <property type="entry name" value="TPR_TAF2_C"/>
    <property type="match status" value="1"/>
</dbReference>
<evidence type="ECO:0000256" key="7">
    <source>
        <dbReference type="ARBA" id="ARBA00033345"/>
    </source>
</evidence>
<dbReference type="PANTHER" id="PTHR15137:SF9">
    <property type="entry name" value="TRANSCRIPTION INITIATION FACTOR TFIID SUBUNIT 2"/>
    <property type="match status" value="1"/>
</dbReference>
<keyword evidence="5" id="KW-0804">Transcription</keyword>
<keyword evidence="12" id="KW-1185">Reference proteome</keyword>
<proteinExistence type="inferred from homology"/>
<dbReference type="GO" id="GO:0000976">
    <property type="term" value="F:transcription cis-regulatory region binding"/>
    <property type="evidence" value="ECO:0007669"/>
    <property type="project" value="TreeGrafter"/>
</dbReference>
<feature type="domain" description="Transcription initiation factor TFIID subunit 2 Ig-like" evidence="9">
    <location>
        <begin position="565"/>
        <end position="684"/>
    </location>
</feature>
<dbReference type="AlphaFoldDB" id="A0A226F0K5"/>
<organism evidence="11 12">
    <name type="scientific">Folsomia candida</name>
    <name type="common">Springtail</name>
    <dbReference type="NCBI Taxonomy" id="158441"/>
    <lineage>
        <taxon>Eukaryota</taxon>
        <taxon>Metazoa</taxon>
        <taxon>Ecdysozoa</taxon>
        <taxon>Arthropoda</taxon>
        <taxon>Hexapoda</taxon>
        <taxon>Collembola</taxon>
        <taxon>Entomobryomorpha</taxon>
        <taxon>Isotomoidea</taxon>
        <taxon>Isotomidae</taxon>
        <taxon>Proisotominae</taxon>
        <taxon>Folsomia</taxon>
    </lineage>
</organism>
<feature type="compositionally biased region" description="Basic residues" evidence="8">
    <location>
        <begin position="1163"/>
        <end position="1198"/>
    </location>
</feature>
<gene>
    <name evidence="11" type="ORF">Fcan01_03668</name>
</gene>
<dbReference type="InterPro" id="IPR016024">
    <property type="entry name" value="ARM-type_fold"/>
</dbReference>
<evidence type="ECO:0000256" key="3">
    <source>
        <dbReference type="ARBA" id="ARBA00017363"/>
    </source>
</evidence>
<reference evidence="11 12" key="1">
    <citation type="submission" date="2015-12" db="EMBL/GenBank/DDBJ databases">
        <title>The genome of Folsomia candida.</title>
        <authorList>
            <person name="Faddeeva A."/>
            <person name="Derks M.F."/>
            <person name="Anvar Y."/>
            <person name="Smit S."/>
            <person name="Van Straalen N."/>
            <person name="Roelofs D."/>
        </authorList>
    </citation>
    <scope>NUCLEOTIDE SEQUENCE [LARGE SCALE GENOMIC DNA]</scope>
    <source>
        <strain evidence="11 12">VU population</strain>
        <tissue evidence="11">Whole body</tissue>
    </source>
</reference>
<dbReference type="InterPro" id="IPR042097">
    <property type="entry name" value="Aminopeptidase_N-like_N_sf"/>
</dbReference>
<dbReference type="Gene3D" id="1.10.390.10">
    <property type="entry name" value="Neutral Protease Domain 2"/>
    <property type="match status" value="1"/>
</dbReference>
<dbReference type="OMA" id="EQPDYQW"/>
<dbReference type="OrthoDB" id="308861at2759"/>
<keyword evidence="11" id="KW-0648">Protein biosynthesis</keyword>
<dbReference type="SUPFAM" id="SSF55486">
    <property type="entry name" value="Metalloproteases ('zincins'), catalytic domain"/>
    <property type="match status" value="1"/>
</dbReference>
<dbReference type="CDD" id="cd09839">
    <property type="entry name" value="M1_like_TAF2"/>
    <property type="match status" value="1"/>
</dbReference>
<evidence type="ECO:0000256" key="4">
    <source>
        <dbReference type="ARBA" id="ARBA00023015"/>
    </source>
</evidence>
<dbReference type="InterPro" id="IPR057991">
    <property type="entry name" value="TPR_TAF2_C"/>
</dbReference>
<dbReference type="EMBL" id="LNIX01000001">
    <property type="protein sequence ID" value="OXA62721.1"/>
    <property type="molecule type" value="Genomic_DNA"/>
</dbReference>
<dbReference type="Proteomes" id="UP000198287">
    <property type="component" value="Unassembled WGS sequence"/>
</dbReference>
<comment type="similarity">
    <text evidence="2">Belongs to the TAF2 family.</text>
</comment>
<dbReference type="SUPFAM" id="SSF63737">
    <property type="entry name" value="Leukotriene A4 hydrolase N-terminal domain"/>
    <property type="match status" value="1"/>
</dbReference>
<comment type="caution">
    <text evidence="11">The sequence shown here is derived from an EMBL/GenBank/DDBJ whole genome shotgun (WGS) entry which is preliminary data.</text>
</comment>
<evidence type="ECO:0000256" key="6">
    <source>
        <dbReference type="ARBA" id="ARBA00023242"/>
    </source>
</evidence>
<dbReference type="Gene3D" id="2.60.40.1730">
    <property type="entry name" value="tricorn interacting facor f3 domain"/>
    <property type="match status" value="1"/>
</dbReference>